<feature type="compositionally biased region" description="Low complexity" evidence="2">
    <location>
        <begin position="1081"/>
        <end position="1108"/>
    </location>
</feature>
<sequence length="1136" mass="117996">MGVFLLRAYCEAKDLYKSIQLPVNNTGKPRIVVFDAPGALRTFLRPQRRGLLYDFHQQQMRVRSMVRAFKQAGYELVVFLDNAIPDEKLTTWYRRRAVDAATLGKLNKHLAGEAPAAAKPEKEKSLPEGLWLPPNTALQVLGDEFAQLGCKVFFSFDDSDREAAYWARANKAFAVITDDTDFMCYEGVERIWSANIKLPTGRGQAPPQPIRVSELRRQALLEALGLSQTQLQQLAGLLGNDHIKHIAKDKVAALKAAHPAEHVVALLAKQVLELQPQLASLSPAAAAAAEATAAAKEAAAARERERALIDPVVRQVVAAAVASVCGKAAEAAAAAKSKKGKAAAAGAAGEAIAPEVKQLVATAVSRAVAAAAGDASDDDEDHHDELEDGHHEDEDHAHEEDAAAAAGDADAAAAAANGGAAAANPTDMLVDRCRRALLQYGPCDVSPPVQVGSGDRWLLQHKGILMRGVGLEDMSKTPSHVLLQPLRLSVYASMGLSSVTEYLCVPDEKWKEWAAGRAVSVPAQPSAGGKKSSKPRRGKDKSAAIDPAVKKLVAAMFANVVAANGGAPAAAEPAADAAPAAAEADAAPAAAEPAAAAEEPAAAAAAAAVETTSAEESPAEEPAAAAAAAAEPEAEVEVDGVHPAVRKLVAAAVANVVAGKVSLGRGSGKAFDPLPKVLPSKPLELVQFIVRRLRALDPAAEQFSRRQEKLLLLQASHRNACQHALRSQRLRPQLVALPDLHAANLFLQGYSTLQIAADGKLPKITSLLHVEAFHMLAQNAEQADKNAEQADKIAKSPSDADMAKDAARQQGGQHGRQQGVAGRGGAAGLKAGPGRGLMGARGGPMQQHGGQAQRGGYRPGPPGGVRPGRDGQQGMQHDGGRGGYGQQRRGGGQQQQQQYGAAGGYGMAGRGRGYPQYREGYQPYQAAGVAAAGAAGAGRGPRQQQQQRDAPTWQQRQLGVGGGGAAGGAGGGYSQQSQQQGYGGGYSQQAGYGQQYSQGYQQYDQSAYYQQYGQAGYGGGYGGGFGAGYGGQTGATGGRQGSYGSQASGYEGGYGAGGGYGASGGYGGGYGTIGYGHQQYSQQQYGHQGRGGHQQQQQGNGALTWQQQEMVGGDAAGGHGRQQSRGGLQGGRQPQQ</sequence>
<dbReference type="SUPFAM" id="SSF88723">
    <property type="entry name" value="PIN domain-like"/>
    <property type="match status" value="1"/>
</dbReference>
<feature type="compositionally biased region" description="Basic and acidic residues" evidence="2">
    <location>
        <begin position="782"/>
        <end position="794"/>
    </location>
</feature>
<feature type="compositionally biased region" description="Basic and acidic residues" evidence="2">
    <location>
        <begin position="383"/>
        <end position="401"/>
    </location>
</feature>
<accession>A0A383WBQ6</accession>
<feature type="region of interest" description="Disordered" evidence="2">
    <location>
        <begin position="1081"/>
        <end position="1136"/>
    </location>
</feature>
<evidence type="ECO:0000259" key="3">
    <source>
        <dbReference type="Pfam" id="PF00867"/>
    </source>
</evidence>
<feature type="region of interest" description="Disordered" evidence="2">
    <location>
        <begin position="519"/>
        <end position="543"/>
    </location>
</feature>
<gene>
    <name evidence="4" type="ORF">BQ4739_LOCUS14784</name>
</gene>
<dbReference type="Pfam" id="PF00867">
    <property type="entry name" value="XPG_I"/>
    <property type="match status" value="1"/>
</dbReference>
<dbReference type="InterPro" id="IPR006086">
    <property type="entry name" value="XPG-I_dom"/>
</dbReference>
<dbReference type="Gene3D" id="3.40.50.1010">
    <property type="entry name" value="5'-nuclease"/>
    <property type="match status" value="1"/>
</dbReference>
<feature type="region of interest" description="Disordered" evidence="2">
    <location>
        <begin position="585"/>
        <end position="631"/>
    </location>
</feature>
<feature type="compositionally biased region" description="Low complexity" evidence="2">
    <location>
        <begin position="808"/>
        <end position="820"/>
    </location>
</feature>
<feature type="region of interest" description="Disordered" evidence="2">
    <location>
        <begin position="932"/>
        <end position="987"/>
    </location>
</feature>
<feature type="compositionally biased region" description="Gly residues" evidence="2">
    <location>
        <begin position="881"/>
        <end position="893"/>
    </location>
</feature>
<dbReference type="PANTHER" id="PTHR15976">
    <property type="entry name" value="CONSTITUTIVE COACTIVATOR OF PEROXISOME PROLIFERATOR-ACTIVATED RECEPTOR GAMMA"/>
    <property type="match status" value="1"/>
</dbReference>
<feature type="compositionally biased region" description="Gly residues" evidence="2">
    <location>
        <begin position="959"/>
        <end position="973"/>
    </location>
</feature>
<dbReference type="PANTHER" id="PTHR15976:SF17">
    <property type="entry name" value="CONSTITUTIVE COACTIVATOR OF PEROXISOME PROLIFERATOR-ACTIVATED RECEPTOR GAMMA"/>
    <property type="match status" value="1"/>
</dbReference>
<evidence type="ECO:0000313" key="4">
    <source>
        <dbReference type="EMBL" id="SZX74519.1"/>
    </source>
</evidence>
<feature type="region of interest" description="Disordered" evidence="2">
    <location>
        <begin position="371"/>
        <end position="410"/>
    </location>
</feature>
<protein>
    <recommendedName>
        <fullName evidence="3">XPG-I domain-containing protein</fullName>
    </recommendedName>
</protein>
<feature type="compositionally biased region" description="Low complexity" evidence="2">
    <location>
        <begin position="1121"/>
        <end position="1136"/>
    </location>
</feature>
<dbReference type="EMBL" id="FNXT01001215">
    <property type="protein sequence ID" value="SZX74519.1"/>
    <property type="molecule type" value="Genomic_DNA"/>
</dbReference>
<dbReference type="Proteomes" id="UP000256970">
    <property type="component" value="Unassembled WGS sequence"/>
</dbReference>
<dbReference type="GO" id="GO:0004518">
    <property type="term" value="F:nuclease activity"/>
    <property type="evidence" value="ECO:0007669"/>
    <property type="project" value="InterPro"/>
</dbReference>
<name>A0A383WBQ6_TETOB</name>
<organism evidence="4 5">
    <name type="scientific">Tetradesmus obliquus</name>
    <name type="common">Green alga</name>
    <name type="synonym">Acutodesmus obliquus</name>
    <dbReference type="NCBI Taxonomy" id="3088"/>
    <lineage>
        <taxon>Eukaryota</taxon>
        <taxon>Viridiplantae</taxon>
        <taxon>Chlorophyta</taxon>
        <taxon>core chlorophytes</taxon>
        <taxon>Chlorophyceae</taxon>
        <taxon>CS clade</taxon>
        <taxon>Sphaeropleales</taxon>
        <taxon>Scenedesmaceae</taxon>
        <taxon>Tetradesmus</taxon>
    </lineage>
</organism>
<feature type="compositionally biased region" description="Low complexity" evidence="2">
    <location>
        <begin position="932"/>
        <end position="958"/>
    </location>
</feature>
<feature type="domain" description="XPG-I" evidence="3">
    <location>
        <begin position="152"/>
        <end position="241"/>
    </location>
</feature>
<evidence type="ECO:0000313" key="5">
    <source>
        <dbReference type="Proteomes" id="UP000256970"/>
    </source>
</evidence>
<dbReference type="InterPro" id="IPR026784">
    <property type="entry name" value="Coact_PPARg"/>
</dbReference>
<evidence type="ECO:0000256" key="2">
    <source>
        <dbReference type="SAM" id="MobiDB-lite"/>
    </source>
</evidence>
<feature type="compositionally biased region" description="Gly residues" evidence="2">
    <location>
        <begin position="821"/>
        <end position="842"/>
    </location>
</feature>
<proteinExistence type="inferred from homology"/>
<dbReference type="GO" id="GO:0005634">
    <property type="term" value="C:nucleus"/>
    <property type="evidence" value="ECO:0007669"/>
    <property type="project" value="TreeGrafter"/>
</dbReference>
<comment type="similarity">
    <text evidence="1">Belongs to the constitutive coactivator of PPAR-gamma family.</text>
</comment>
<keyword evidence="5" id="KW-1185">Reference proteome</keyword>
<reference evidence="4 5" key="1">
    <citation type="submission" date="2016-10" db="EMBL/GenBank/DDBJ databases">
        <authorList>
            <person name="Cai Z."/>
        </authorList>
    </citation>
    <scope>NUCLEOTIDE SEQUENCE [LARGE SCALE GENOMIC DNA]</scope>
</reference>
<dbReference type="AlphaFoldDB" id="A0A383WBQ6"/>
<feature type="region of interest" description="Disordered" evidence="2">
    <location>
        <begin position="781"/>
        <end position="904"/>
    </location>
</feature>
<feature type="compositionally biased region" description="Low complexity" evidence="2">
    <location>
        <begin position="843"/>
        <end position="856"/>
    </location>
</feature>
<evidence type="ECO:0000256" key="1">
    <source>
        <dbReference type="ARBA" id="ARBA00009495"/>
    </source>
</evidence>
<dbReference type="InterPro" id="IPR029060">
    <property type="entry name" value="PIN-like_dom_sf"/>
</dbReference>